<evidence type="ECO:0000259" key="1">
    <source>
        <dbReference type="PROSITE" id="PS51707"/>
    </source>
</evidence>
<evidence type="ECO:0000313" key="3">
    <source>
        <dbReference type="Proteomes" id="UP001221597"/>
    </source>
</evidence>
<dbReference type="CDD" id="cd07762">
    <property type="entry name" value="CYTH-like_Pase_1"/>
    <property type="match status" value="1"/>
</dbReference>
<protein>
    <submittedName>
        <fullName evidence="2">CYTH domain-containing protein</fullName>
    </submittedName>
</protein>
<organism evidence="2 3">
    <name type="scientific">Halobacillus naozhouensis</name>
    <dbReference type="NCBI Taxonomy" id="554880"/>
    <lineage>
        <taxon>Bacteria</taxon>
        <taxon>Bacillati</taxon>
        <taxon>Bacillota</taxon>
        <taxon>Bacilli</taxon>
        <taxon>Bacillales</taxon>
        <taxon>Bacillaceae</taxon>
        <taxon>Halobacillus</taxon>
    </lineage>
</organism>
<dbReference type="Pfam" id="PF01928">
    <property type="entry name" value="CYTH"/>
    <property type="match status" value="1"/>
</dbReference>
<dbReference type="Proteomes" id="UP001221597">
    <property type="component" value="Chromosome"/>
</dbReference>
<dbReference type="SUPFAM" id="SSF55154">
    <property type="entry name" value="CYTH-like phosphatases"/>
    <property type="match status" value="1"/>
</dbReference>
<dbReference type="SMART" id="SM01118">
    <property type="entry name" value="CYTH"/>
    <property type="match status" value="1"/>
</dbReference>
<dbReference type="InterPro" id="IPR009195">
    <property type="entry name" value="Uncharacterised_YjbK"/>
</dbReference>
<sequence>MAQEIEIEFKNLLTETEYHTLYTQLEFATIEQVKQTNHYFETDDYKLRDKGAALRIRQKADTWTLTLKEPHPDGLLETHSTLSKETAMLWLENQLSAPSEINRQLEQLGISAADLRYIGALTTKRQEREYNHTLVVLDHSFYCGQSDYELELEARSKQHGEQVFEDILNTFHISKRATDNKIKRFFQAKLKSE</sequence>
<dbReference type="PIRSF" id="PIRSF012526">
    <property type="entry name" value="CYTH_UCP012526"/>
    <property type="match status" value="1"/>
</dbReference>
<evidence type="ECO:0000313" key="2">
    <source>
        <dbReference type="EMBL" id="WFT76180.1"/>
    </source>
</evidence>
<accession>A0ABY8J1F0</accession>
<dbReference type="EMBL" id="CP121671">
    <property type="protein sequence ID" value="WFT76180.1"/>
    <property type="molecule type" value="Genomic_DNA"/>
</dbReference>
<reference evidence="2 3" key="1">
    <citation type="submission" date="2023-04" db="EMBL/GenBank/DDBJ databases">
        <title>Genome sequence of Halobacillus naozhouensis KACC 21980.</title>
        <authorList>
            <person name="Kim S."/>
            <person name="Heo J."/>
            <person name="Kwon S.-W."/>
        </authorList>
    </citation>
    <scope>NUCLEOTIDE SEQUENCE [LARGE SCALE GENOMIC DNA]</scope>
    <source>
        <strain evidence="2 3">KCTC 13234</strain>
    </source>
</reference>
<feature type="domain" description="CYTH" evidence="1">
    <location>
        <begin position="4"/>
        <end position="192"/>
    </location>
</feature>
<name>A0ABY8J1F0_9BACI</name>
<dbReference type="Gene3D" id="2.40.320.10">
    <property type="entry name" value="Hypothetical Protein Pfu-838710-001"/>
    <property type="match status" value="1"/>
</dbReference>
<proteinExistence type="predicted"/>
<gene>
    <name evidence="2" type="ORF">P9989_07395</name>
</gene>
<dbReference type="InterPro" id="IPR023577">
    <property type="entry name" value="CYTH_domain"/>
</dbReference>
<dbReference type="RefSeq" id="WP_283078134.1">
    <property type="nucleotide sequence ID" value="NZ_CP121671.1"/>
</dbReference>
<keyword evidence="3" id="KW-1185">Reference proteome</keyword>
<dbReference type="PROSITE" id="PS51707">
    <property type="entry name" value="CYTH"/>
    <property type="match status" value="1"/>
</dbReference>
<dbReference type="InterPro" id="IPR033469">
    <property type="entry name" value="CYTH-like_dom_sf"/>
</dbReference>